<dbReference type="Gene3D" id="1.20.1270.180">
    <property type="match status" value="1"/>
</dbReference>
<evidence type="ECO:0000313" key="3">
    <source>
        <dbReference type="EMBL" id="SDO05733.1"/>
    </source>
</evidence>
<feature type="domain" description="Lysozyme inhibitor LprI-like N-terminal" evidence="2">
    <location>
        <begin position="64"/>
        <end position="162"/>
    </location>
</feature>
<organism evidence="3 4">
    <name type="scientific">Aureimonas jatrophae</name>
    <dbReference type="NCBI Taxonomy" id="1166073"/>
    <lineage>
        <taxon>Bacteria</taxon>
        <taxon>Pseudomonadati</taxon>
        <taxon>Pseudomonadota</taxon>
        <taxon>Alphaproteobacteria</taxon>
        <taxon>Hyphomicrobiales</taxon>
        <taxon>Aurantimonadaceae</taxon>
        <taxon>Aureimonas</taxon>
    </lineage>
</organism>
<dbReference type="InterPro" id="IPR009739">
    <property type="entry name" value="LprI-like_N"/>
</dbReference>
<protein>
    <submittedName>
        <fullName evidence="3">Uncharacterized conserved protein YecT, DUF1311 family</fullName>
    </submittedName>
</protein>
<feature type="chain" id="PRO_5011701839" evidence="1">
    <location>
        <begin position="23"/>
        <end position="167"/>
    </location>
</feature>
<dbReference type="STRING" id="1166073.SAMN05192530_103103"/>
<dbReference type="Proteomes" id="UP000198793">
    <property type="component" value="Unassembled WGS sequence"/>
</dbReference>
<evidence type="ECO:0000256" key="1">
    <source>
        <dbReference type="SAM" id="SignalP"/>
    </source>
</evidence>
<evidence type="ECO:0000313" key="4">
    <source>
        <dbReference type="Proteomes" id="UP000198793"/>
    </source>
</evidence>
<feature type="signal peptide" evidence="1">
    <location>
        <begin position="1"/>
        <end position="22"/>
    </location>
</feature>
<evidence type="ECO:0000259" key="2">
    <source>
        <dbReference type="Pfam" id="PF07007"/>
    </source>
</evidence>
<dbReference type="AlphaFoldDB" id="A0A1H0GFV2"/>
<dbReference type="Pfam" id="PF07007">
    <property type="entry name" value="LprI"/>
    <property type="match status" value="1"/>
</dbReference>
<dbReference type="EMBL" id="FNIT01000003">
    <property type="protein sequence ID" value="SDO05733.1"/>
    <property type="molecule type" value="Genomic_DNA"/>
</dbReference>
<keyword evidence="1" id="KW-0732">Signal</keyword>
<reference evidence="3 4" key="1">
    <citation type="submission" date="2016-10" db="EMBL/GenBank/DDBJ databases">
        <authorList>
            <person name="de Groot N.N."/>
        </authorList>
    </citation>
    <scope>NUCLEOTIDE SEQUENCE [LARGE SCALE GENOMIC DNA]</scope>
    <source>
        <strain evidence="4">L7-484,KACC 16230,DSM 25025</strain>
    </source>
</reference>
<accession>A0A1H0GFV2</accession>
<name>A0A1H0GFV2_9HYPH</name>
<gene>
    <name evidence="3" type="ORF">SAMN05192530_103103</name>
</gene>
<proteinExistence type="predicted"/>
<sequence length="167" mass="18002">MATRVAFLSLLVLLGLSPLAVAQDFGPSEAETLRSVESCIAAAGDEPRSCLGKATESCMALPGAVSTMATDACLETERAAWDTILNRNYQAALKAAEEKDRELSANYETDIVSTLKSAQRAWIAYRDAECDRVFAYWKDGTIRTSATLICQRDLTGTRAIELAETAG</sequence>
<keyword evidence="4" id="KW-1185">Reference proteome</keyword>